<protein>
    <submittedName>
        <fullName evidence="1">Uncharacterized protein</fullName>
    </submittedName>
</protein>
<sequence length="74" mass="8920">MEANTWPYWDRKFITLYDNPIDAEEQTVEDDEMETNEKKRNLEDKEFIDTYIETLKDRETAPSYTTKVTFSCLL</sequence>
<dbReference type="EMBL" id="JAFJMO010000011">
    <property type="protein sequence ID" value="KAJ8262766.1"/>
    <property type="molecule type" value="Genomic_DNA"/>
</dbReference>
<reference evidence="1" key="1">
    <citation type="journal article" date="2023" name="Science">
        <title>Genome structures resolve the early diversification of teleost fishes.</title>
        <authorList>
            <person name="Parey E."/>
            <person name="Louis A."/>
            <person name="Montfort J."/>
            <person name="Bouchez O."/>
            <person name="Roques C."/>
            <person name="Iampietro C."/>
            <person name="Lluch J."/>
            <person name="Castinel A."/>
            <person name="Donnadieu C."/>
            <person name="Desvignes T."/>
            <person name="Floi Bucao C."/>
            <person name="Jouanno E."/>
            <person name="Wen M."/>
            <person name="Mejri S."/>
            <person name="Dirks R."/>
            <person name="Jansen H."/>
            <person name="Henkel C."/>
            <person name="Chen W.J."/>
            <person name="Zahm M."/>
            <person name="Cabau C."/>
            <person name="Klopp C."/>
            <person name="Thompson A.W."/>
            <person name="Robinson-Rechavi M."/>
            <person name="Braasch I."/>
            <person name="Lecointre G."/>
            <person name="Bobe J."/>
            <person name="Postlethwait J.H."/>
            <person name="Berthelot C."/>
            <person name="Roest Crollius H."/>
            <person name="Guiguen Y."/>
        </authorList>
    </citation>
    <scope>NUCLEOTIDE SEQUENCE</scope>
    <source>
        <strain evidence="1">Concon-B</strain>
    </source>
</reference>
<name>A0A9Q1HUL7_CONCO</name>
<proteinExistence type="predicted"/>
<evidence type="ECO:0000313" key="1">
    <source>
        <dbReference type="EMBL" id="KAJ8262766.1"/>
    </source>
</evidence>
<evidence type="ECO:0000313" key="2">
    <source>
        <dbReference type="Proteomes" id="UP001152803"/>
    </source>
</evidence>
<dbReference type="AlphaFoldDB" id="A0A9Q1HUL7"/>
<dbReference type="Proteomes" id="UP001152803">
    <property type="component" value="Unassembled WGS sequence"/>
</dbReference>
<organism evidence="1 2">
    <name type="scientific">Conger conger</name>
    <name type="common">Conger eel</name>
    <name type="synonym">Muraena conger</name>
    <dbReference type="NCBI Taxonomy" id="82655"/>
    <lineage>
        <taxon>Eukaryota</taxon>
        <taxon>Metazoa</taxon>
        <taxon>Chordata</taxon>
        <taxon>Craniata</taxon>
        <taxon>Vertebrata</taxon>
        <taxon>Euteleostomi</taxon>
        <taxon>Actinopterygii</taxon>
        <taxon>Neopterygii</taxon>
        <taxon>Teleostei</taxon>
        <taxon>Anguilliformes</taxon>
        <taxon>Congridae</taxon>
        <taxon>Conger</taxon>
    </lineage>
</organism>
<dbReference type="OrthoDB" id="660555at2759"/>
<gene>
    <name evidence="1" type="ORF">COCON_G00152230</name>
</gene>
<accession>A0A9Q1HUL7</accession>
<keyword evidence="2" id="KW-1185">Reference proteome</keyword>
<comment type="caution">
    <text evidence="1">The sequence shown here is derived from an EMBL/GenBank/DDBJ whole genome shotgun (WGS) entry which is preliminary data.</text>
</comment>